<dbReference type="AlphaFoldDB" id="A0A9W6X6T6"/>
<organism evidence="4 5">
    <name type="scientific">Phytophthora lilii</name>
    <dbReference type="NCBI Taxonomy" id="2077276"/>
    <lineage>
        <taxon>Eukaryota</taxon>
        <taxon>Sar</taxon>
        <taxon>Stramenopiles</taxon>
        <taxon>Oomycota</taxon>
        <taxon>Peronosporomycetes</taxon>
        <taxon>Peronosporales</taxon>
        <taxon>Peronosporaceae</taxon>
        <taxon>Phytophthora</taxon>
    </lineage>
</organism>
<comment type="caution">
    <text evidence="4">The sequence shown here is derived from an EMBL/GenBank/DDBJ whole genome shotgun (WGS) entry which is preliminary data.</text>
</comment>
<feature type="transmembrane region" description="Helical" evidence="2">
    <location>
        <begin position="94"/>
        <end position="114"/>
    </location>
</feature>
<evidence type="ECO:0000259" key="3">
    <source>
        <dbReference type="Pfam" id="PF00884"/>
    </source>
</evidence>
<dbReference type="PANTHER" id="PTHR43751">
    <property type="entry name" value="SULFATASE"/>
    <property type="match status" value="1"/>
</dbReference>
<dbReference type="InterPro" id="IPR052701">
    <property type="entry name" value="GAG_Ulvan_Degrading_Sulfatases"/>
</dbReference>
<dbReference type="SUPFAM" id="SSF53649">
    <property type="entry name" value="Alkaline phosphatase-like"/>
    <property type="match status" value="1"/>
</dbReference>
<dbReference type="PANTHER" id="PTHR43751:SF3">
    <property type="entry name" value="SULFATASE N-TERMINAL DOMAIN-CONTAINING PROTEIN"/>
    <property type="match status" value="1"/>
</dbReference>
<feature type="transmembrane region" description="Helical" evidence="2">
    <location>
        <begin position="135"/>
        <end position="159"/>
    </location>
</feature>
<accession>A0A9W6X6T6</accession>
<protein>
    <submittedName>
        <fullName evidence="4">Unnamed protein product</fullName>
    </submittedName>
</protein>
<reference evidence="4" key="1">
    <citation type="submission" date="2023-04" db="EMBL/GenBank/DDBJ databases">
        <title>Phytophthora lilii NBRC 32176.</title>
        <authorList>
            <person name="Ichikawa N."/>
            <person name="Sato H."/>
            <person name="Tonouchi N."/>
        </authorList>
    </citation>
    <scope>NUCLEOTIDE SEQUENCE</scope>
    <source>
        <strain evidence="4">NBRC 32176</strain>
    </source>
</reference>
<dbReference type="Pfam" id="PF00884">
    <property type="entry name" value="Sulfatase"/>
    <property type="match status" value="1"/>
</dbReference>
<dbReference type="CDD" id="cd16015">
    <property type="entry name" value="LTA_synthase"/>
    <property type="match status" value="1"/>
</dbReference>
<feature type="region of interest" description="Disordered" evidence="1">
    <location>
        <begin position="1"/>
        <end position="61"/>
    </location>
</feature>
<dbReference type="InterPro" id="IPR000917">
    <property type="entry name" value="Sulfatase_N"/>
</dbReference>
<keyword evidence="2" id="KW-0812">Transmembrane</keyword>
<feature type="domain" description="Sulfatase N-terminal" evidence="3">
    <location>
        <begin position="448"/>
        <end position="775"/>
    </location>
</feature>
<keyword evidence="2" id="KW-0472">Membrane</keyword>
<name>A0A9W6X6T6_9STRA</name>
<dbReference type="InterPro" id="IPR017850">
    <property type="entry name" value="Alkaline_phosphatase_core_sf"/>
</dbReference>
<dbReference type="Gene3D" id="3.40.720.10">
    <property type="entry name" value="Alkaline Phosphatase, subunit A"/>
    <property type="match status" value="1"/>
</dbReference>
<gene>
    <name evidence="4" type="ORF">Plil01_001397800</name>
</gene>
<keyword evidence="5" id="KW-1185">Reference proteome</keyword>
<evidence type="ECO:0000256" key="2">
    <source>
        <dbReference type="SAM" id="Phobius"/>
    </source>
</evidence>
<evidence type="ECO:0000256" key="1">
    <source>
        <dbReference type="SAM" id="MobiDB-lite"/>
    </source>
</evidence>
<feature type="transmembrane region" description="Helical" evidence="2">
    <location>
        <begin position="343"/>
        <end position="363"/>
    </location>
</feature>
<evidence type="ECO:0000313" key="4">
    <source>
        <dbReference type="EMBL" id="GMF32691.1"/>
    </source>
</evidence>
<dbReference type="OrthoDB" id="96314at2759"/>
<dbReference type="EMBL" id="BSXW01001008">
    <property type="protein sequence ID" value="GMF32691.1"/>
    <property type="molecule type" value="Genomic_DNA"/>
</dbReference>
<sequence>MSVASPITDEKKEDKCGGTTGSELSLPNSRALAAAMESPISKDGNLSPRNRSPPALILNEENNNPRVSSATKLARHLKRSSEMLQLSTLSALPWIGWAFVYTTALLFFFSHRCTALKSLVTMYSSSDHYKSGVKMAALGLGFLEDFVCTTYFACALWVFDSMKNVASKWFQGESSSWKCVYSRRIGMMYTFFVSWLLFFAMMAPFVADLLLVQIRDMRFTFDLISIAISEKEYVSAAPIATEEVTEGYMSAASLATVSTFFAIVRTWTSWGDITSWTPTHIVSRQTESEPLGVKVTAVKGAKYVELCLEEGSSSPSMSADEITDKRLSPKASGTYHKPLLHRVLQAAIILAGLVIVPVVTVAISSVSSPLVAYTALNATLNELFGHALQPTIMGASATEESGDLPEVEKYIHPTEEHKLFGRNSLYRRTTGFRGDLAFDVSIKANNPPNVLIIGVESFRFQDSRYLVGKEDPSNLFKGTNMTITPNFDRWAKRGVALRNMWSSSPTSRSLESLLFAQIPYDSQVKTGITGGRKGTNLSGLPQFFSGKGYETFFSTGSPTGFENWNVFLPSHGFETVWDNHDLVRLAEGTLGIKSNQWFGDEHRGFTWGVHDDINLQLLGDLLVNKTKEQRDRVARGDPKTPLFITHYTISSHDPYEARPTWYDEMEKPDFSPLYEGEKHEDRTKRYYEMRYFTDMQLGQFLDRMAEQGILNDTIVVISGDHGQAPEADRSNTHEESVTRIASAIIAEGRLGKSAGLVIEDAAEQYDILNTLADITGVPKGGFLQTGVGRSLKRKVKFGERVVFSNDPSRKMAIVRGHRRLRYEKAIDSVMLHDTESDHAMTTDLFPGLSVKEQNEWKAWAEYGRRVTAYFTKRWDDNCLAATKCS</sequence>
<dbReference type="Proteomes" id="UP001165083">
    <property type="component" value="Unassembled WGS sequence"/>
</dbReference>
<feature type="transmembrane region" description="Helical" evidence="2">
    <location>
        <begin position="187"/>
        <end position="211"/>
    </location>
</feature>
<evidence type="ECO:0000313" key="5">
    <source>
        <dbReference type="Proteomes" id="UP001165083"/>
    </source>
</evidence>
<keyword evidence="2" id="KW-1133">Transmembrane helix</keyword>
<proteinExistence type="predicted"/>